<evidence type="ECO:0000313" key="1">
    <source>
        <dbReference type="EMBL" id="PVX52509.1"/>
    </source>
</evidence>
<dbReference type="EMBL" id="QENZ01000003">
    <property type="protein sequence ID" value="PVX52509.1"/>
    <property type="molecule type" value="Genomic_DNA"/>
</dbReference>
<sequence>MINDMPGIYAKIIEQEPNRFTSEIDYKLYQLKKIVLK</sequence>
<name>A0A7L4US71_BALHA</name>
<proteinExistence type="predicted"/>
<accession>A0A7L4US71</accession>
<dbReference type="AlphaFoldDB" id="A0A7L4US71"/>
<protein>
    <submittedName>
        <fullName evidence="1">Uncharacterized protein</fullName>
    </submittedName>
</protein>
<gene>
    <name evidence="1" type="ORF">C7377_0833</name>
</gene>
<reference evidence="1 2" key="1">
    <citation type="submission" date="2018-05" db="EMBL/GenBank/DDBJ databases">
        <title>Genomic Encyclopedia of Type Strains, Phase IV (KMG-IV): sequencing the most valuable type-strain genomes for metagenomic binning, comparative biology and taxonomic classification.</title>
        <authorList>
            <person name="Goeker M."/>
        </authorList>
    </citation>
    <scope>NUCLEOTIDE SEQUENCE [LARGE SCALE GENOMIC DNA]</scope>
    <source>
        <strain evidence="1 2">DSM 28579</strain>
    </source>
</reference>
<organism evidence="1 2">
    <name type="scientific">Balneicella halophila</name>
    <dbReference type="NCBI Taxonomy" id="1537566"/>
    <lineage>
        <taxon>Bacteria</taxon>
        <taxon>Pseudomonadati</taxon>
        <taxon>Bacteroidota</taxon>
        <taxon>Bacteroidia</taxon>
        <taxon>Bacteroidales</taxon>
        <taxon>Balneicellaceae</taxon>
        <taxon>Balneicella</taxon>
    </lineage>
</organism>
<dbReference type="Proteomes" id="UP000251835">
    <property type="component" value="Unassembled WGS sequence"/>
</dbReference>
<keyword evidence="2" id="KW-1185">Reference proteome</keyword>
<comment type="caution">
    <text evidence="1">The sequence shown here is derived from an EMBL/GenBank/DDBJ whole genome shotgun (WGS) entry which is preliminary data.</text>
</comment>
<evidence type="ECO:0000313" key="2">
    <source>
        <dbReference type="Proteomes" id="UP000251835"/>
    </source>
</evidence>